<dbReference type="PROSITE" id="PS50219">
    <property type="entry name" value="CNH"/>
    <property type="match status" value="1"/>
</dbReference>
<dbReference type="PANTHER" id="PTHR12894">
    <property type="entry name" value="CNH DOMAIN CONTAINING"/>
    <property type="match status" value="1"/>
</dbReference>
<dbReference type="HOGENOM" id="CLU_005205_0_0_1"/>
<feature type="compositionally biased region" description="Basic and acidic residues" evidence="1">
    <location>
        <begin position="21"/>
        <end position="45"/>
    </location>
</feature>
<dbReference type="InParanoid" id="Q753H1"/>
<dbReference type="GO" id="GO:0006914">
    <property type="term" value="P:autophagy"/>
    <property type="evidence" value="ECO:0000318"/>
    <property type="project" value="GO_Central"/>
</dbReference>
<dbReference type="InterPro" id="IPR001180">
    <property type="entry name" value="CNH_dom"/>
</dbReference>
<name>Q753H1_EREGS</name>
<organism evidence="3 4">
    <name type="scientific">Eremothecium gossypii (strain ATCC 10895 / CBS 109.51 / FGSC 9923 / NRRL Y-1056)</name>
    <name type="common">Yeast</name>
    <name type="synonym">Ashbya gossypii</name>
    <dbReference type="NCBI Taxonomy" id="284811"/>
    <lineage>
        <taxon>Eukaryota</taxon>
        <taxon>Fungi</taxon>
        <taxon>Dikarya</taxon>
        <taxon>Ascomycota</taxon>
        <taxon>Saccharomycotina</taxon>
        <taxon>Saccharomycetes</taxon>
        <taxon>Saccharomycetales</taxon>
        <taxon>Saccharomycetaceae</taxon>
        <taxon>Eremothecium</taxon>
    </lineage>
</organism>
<evidence type="ECO:0000256" key="1">
    <source>
        <dbReference type="SAM" id="MobiDB-lite"/>
    </source>
</evidence>
<dbReference type="eggNOG" id="KOG2063">
    <property type="taxonomic scope" value="Eukaryota"/>
</dbReference>
<dbReference type="STRING" id="284811.Q753H1"/>
<feature type="domain" description="CNH" evidence="2">
    <location>
        <begin position="76"/>
        <end position="349"/>
    </location>
</feature>
<dbReference type="RefSeq" id="NP_985888.1">
    <property type="nucleotide sequence ID" value="NM_211243.1"/>
</dbReference>
<sequence length="928" mass="106624">MRPSICTRVILLGMKNSNEPGHNDEGSKKGADVLPGDDHVKDQEAPQHNNTPAMTLLHTGSGPYCAYPLIKSVPSDLEYTCFTAYDKNIYLGTRTGELLHYFELEPLNYMLISQTTFDPGSNAPIEKMKVLPGIERALILSQNQLKLYLLPEFAPVPYTQPMDGVTDFAVASNLSTPKRYPIYVSSDDRIYLVQVTSQMMTKAMMLDFQSVKRLFTRGNSLVVATNKEYQLFNLKTSVTTPLFYVNESDSPVEPIIRPFTNTEFLMSCSSREADAAMALIVNEKGDLTRGTIAFERYPHDLQVNFPFVFTNMGDRGIYVYKVEADSHVPIVQKIKHGSSELRLDISPTPYEIVKSDQRELVIEKLRLMPLYAAKPAFRIEHERMFVERQFKESSDIVLFYSGGLYLLQEKLEFLDLDNYDENTIPIIERLLDNTKDATPFDALQRAYLQTMLLLLRLLHCDIFEQQMAAQWCDHLDQVDIRLLLYACGYNIYGDLWIYNGLLKLISEMRKIKLTHKFTDSNEIIRTISQDLKHKHHSKLNDSENVYLSFDMILLNRALENEEEVSISDYNFGSLLTIAAKLEEDRDKHWRVLLHIYEKLSDLPKRLALNKDYRSSHEFSKYLLEHANELVLDKEYKETGLLADIIMILNSPVDGKVQGSIVSNILGLLEIAHIDSKTLISSVNNSASKVVILEKLGIRDNNEANFLFSFYMEQLEAEISSKELWNDLAILTTTYSQELLYTKPPLSKYLETKLSSNTKFEEFMGLREKIISLPYDRLLAYQSISKIDIGDVLILLFFKFEELIQCTTEGKLLEIFTAVNDFMSIEKLVSEATFLQVLEFYMNVMSDNALLSYFLRRNFHRLTHTDIIIQVLSVVPDDCEFTTLSDKMISVFRNYYCQKHQQDILKALLKHELNSISTLIKTIDPSSDN</sequence>
<dbReference type="FunCoup" id="Q753H1">
    <property type="interactions" value="80"/>
</dbReference>
<proteinExistence type="predicted"/>
<accession>Q753H1</accession>
<evidence type="ECO:0000259" key="2">
    <source>
        <dbReference type="PROSITE" id="PS50219"/>
    </source>
</evidence>
<dbReference type="InterPro" id="IPR032914">
    <property type="entry name" value="Vam6/VPS39/TRAP1"/>
</dbReference>
<dbReference type="AlphaFoldDB" id="Q753H1"/>
<keyword evidence="4" id="KW-1185">Reference proteome</keyword>
<dbReference type="PANTHER" id="PTHR12894:SF28">
    <property type="entry name" value="VACUOLAR PROTEIN SORTING-ASSOCIATED PROTEIN 3"/>
    <property type="match status" value="1"/>
</dbReference>
<evidence type="ECO:0000313" key="4">
    <source>
        <dbReference type="Proteomes" id="UP000000591"/>
    </source>
</evidence>
<reference evidence="4" key="2">
    <citation type="journal article" date="2013" name="G3 (Bethesda)">
        <title>Genomes of Ashbya fungi isolated from insects reveal four mating-type loci, numerous translocations, lack of transposons, and distinct gene duplications.</title>
        <authorList>
            <person name="Dietrich F.S."/>
            <person name="Voegeli S."/>
            <person name="Kuo S."/>
            <person name="Philippsen P."/>
        </authorList>
    </citation>
    <scope>GENOME REANNOTATION</scope>
    <source>
        <strain evidence="4">ATCC 10895 / CBS 109.51 / FGSC 9923 / NRRL Y-1056</strain>
    </source>
</reference>
<gene>
    <name evidence="3" type="ORF">AGOS_AFR341C</name>
</gene>
<dbReference type="OMA" id="EFAPVPN"/>
<dbReference type="Proteomes" id="UP000000591">
    <property type="component" value="Chromosome VI"/>
</dbReference>
<dbReference type="EMBL" id="AE016819">
    <property type="protein sequence ID" value="AAS53712.1"/>
    <property type="molecule type" value="Genomic_DNA"/>
</dbReference>
<evidence type="ECO:0000313" key="3">
    <source>
        <dbReference type="EMBL" id="AAS53712.1"/>
    </source>
</evidence>
<dbReference type="GeneID" id="4622155"/>
<dbReference type="OrthoDB" id="5325112at2759"/>
<dbReference type="KEGG" id="ago:AGOS_AFR341C"/>
<dbReference type="GO" id="GO:0000329">
    <property type="term" value="C:fungal-type vacuole membrane"/>
    <property type="evidence" value="ECO:0000318"/>
    <property type="project" value="GO_Central"/>
</dbReference>
<feature type="region of interest" description="Disordered" evidence="1">
    <location>
        <begin position="16"/>
        <end position="50"/>
    </location>
</feature>
<dbReference type="GO" id="GO:0005737">
    <property type="term" value="C:cytoplasm"/>
    <property type="evidence" value="ECO:0000318"/>
    <property type="project" value="GO_Central"/>
</dbReference>
<protein>
    <submittedName>
        <fullName evidence="3">AFR341Cp</fullName>
    </submittedName>
</protein>
<reference evidence="3 4" key="1">
    <citation type="journal article" date="2004" name="Science">
        <title>The Ashbya gossypii genome as a tool for mapping the ancient Saccharomyces cerevisiae genome.</title>
        <authorList>
            <person name="Dietrich F.S."/>
            <person name="Voegeli S."/>
            <person name="Brachat S."/>
            <person name="Lerch A."/>
            <person name="Gates K."/>
            <person name="Steiner S."/>
            <person name="Mohr C."/>
            <person name="Pohlmann R."/>
            <person name="Luedi P."/>
            <person name="Choi S."/>
            <person name="Wing R.A."/>
            <person name="Flavier A."/>
            <person name="Gaffney T.D."/>
            <person name="Philippsen P."/>
        </authorList>
    </citation>
    <scope>NUCLEOTIDE SEQUENCE [LARGE SCALE GENOMIC DNA]</scope>
    <source>
        <strain evidence="4">ATCC 10895 / CBS 109.51 / FGSC 9923 / NRRL Y-1056</strain>
    </source>
</reference>
<dbReference type="GO" id="GO:0034058">
    <property type="term" value="P:endosomal vesicle fusion"/>
    <property type="evidence" value="ECO:0000318"/>
    <property type="project" value="GO_Central"/>
</dbReference>